<dbReference type="PANTHER" id="PTHR42983">
    <property type="entry name" value="DINITROGENASE IRON-MOLYBDENUM COFACTOR PROTEIN-RELATED"/>
    <property type="match status" value="1"/>
</dbReference>
<dbReference type="Gene3D" id="3.30.420.130">
    <property type="entry name" value="Dinitrogenase iron-molybdenum cofactor biosynthesis domain"/>
    <property type="match status" value="1"/>
</dbReference>
<proteinExistence type="predicted"/>
<dbReference type="Pfam" id="PF02579">
    <property type="entry name" value="Nitro_FeMo-Co"/>
    <property type="match status" value="1"/>
</dbReference>
<evidence type="ECO:0000313" key="2">
    <source>
        <dbReference type="EMBL" id="GAG64836.1"/>
    </source>
</evidence>
<gene>
    <name evidence="2" type="ORF">S01H4_12550</name>
</gene>
<organism evidence="2">
    <name type="scientific">marine sediment metagenome</name>
    <dbReference type="NCBI Taxonomy" id="412755"/>
    <lineage>
        <taxon>unclassified sequences</taxon>
        <taxon>metagenomes</taxon>
        <taxon>ecological metagenomes</taxon>
    </lineage>
</organism>
<evidence type="ECO:0000259" key="1">
    <source>
        <dbReference type="Pfam" id="PF02579"/>
    </source>
</evidence>
<dbReference type="AlphaFoldDB" id="X1AYK0"/>
<reference evidence="2" key="1">
    <citation type="journal article" date="2014" name="Front. Microbiol.">
        <title>High frequency of phylogenetically diverse reductive dehalogenase-homologous genes in deep subseafloor sedimentary metagenomes.</title>
        <authorList>
            <person name="Kawai M."/>
            <person name="Futagami T."/>
            <person name="Toyoda A."/>
            <person name="Takaki Y."/>
            <person name="Nishi S."/>
            <person name="Hori S."/>
            <person name="Arai W."/>
            <person name="Tsubouchi T."/>
            <person name="Morono Y."/>
            <person name="Uchiyama I."/>
            <person name="Ito T."/>
            <person name="Fujiyama A."/>
            <person name="Inagaki F."/>
            <person name="Takami H."/>
        </authorList>
    </citation>
    <scope>NUCLEOTIDE SEQUENCE</scope>
    <source>
        <strain evidence="2">Expedition CK06-06</strain>
    </source>
</reference>
<dbReference type="SUPFAM" id="SSF53146">
    <property type="entry name" value="Nitrogenase accessory factor-like"/>
    <property type="match status" value="1"/>
</dbReference>
<feature type="domain" description="Dinitrogenase iron-molybdenum cofactor biosynthesis" evidence="1">
    <location>
        <begin position="14"/>
        <end position="100"/>
    </location>
</feature>
<sequence length="102" mass="11027">MKVAIASNGKDENANVSEKSGRAPYYLIFENGKLAKVVKNPFRIGGGGAGFGVAEMLSDEKVEMVVSGQFGPNITGVFESKRIQFKEMPSMTVKEALEKIEP</sequence>
<comment type="caution">
    <text evidence="2">The sequence shown here is derived from an EMBL/GenBank/DDBJ whole genome shotgun (WGS) entry which is preliminary data.</text>
</comment>
<dbReference type="PANTHER" id="PTHR42983:SF1">
    <property type="entry name" value="IRON-MOLYBDENUM PROTEIN"/>
    <property type="match status" value="1"/>
</dbReference>
<dbReference type="InterPro" id="IPR003731">
    <property type="entry name" value="Di-Nase_FeMo-co_biosynth"/>
</dbReference>
<protein>
    <recommendedName>
        <fullName evidence="1">Dinitrogenase iron-molybdenum cofactor biosynthesis domain-containing protein</fullName>
    </recommendedName>
</protein>
<dbReference type="EMBL" id="BART01005360">
    <property type="protein sequence ID" value="GAG64836.1"/>
    <property type="molecule type" value="Genomic_DNA"/>
</dbReference>
<dbReference type="InterPro" id="IPR036105">
    <property type="entry name" value="DiNase_FeMo-co_biosyn_sf"/>
</dbReference>
<accession>X1AYK0</accession>
<name>X1AYK0_9ZZZZ</name>